<dbReference type="PANTHER" id="PTHR10961:SF46">
    <property type="entry name" value="PEROXISOMAL SARCOSINE OXIDASE"/>
    <property type="match status" value="1"/>
</dbReference>
<dbReference type="SUPFAM" id="SSF51905">
    <property type="entry name" value="FAD/NAD(P)-binding domain"/>
    <property type="match status" value="1"/>
</dbReference>
<dbReference type="OrthoDB" id="2219495at2759"/>
<proteinExistence type="inferred from homology"/>
<dbReference type="GO" id="GO:0050660">
    <property type="term" value="F:flavin adenine dinucleotide binding"/>
    <property type="evidence" value="ECO:0007669"/>
    <property type="project" value="InterPro"/>
</dbReference>
<dbReference type="PANTHER" id="PTHR10961">
    <property type="entry name" value="PEROXISOMAL SARCOSINE OXIDASE"/>
    <property type="match status" value="1"/>
</dbReference>
<dbReference type="Pfam" id="PF01266">
    <property type="entry name" value="DAO"/>
    <property type="match status" value="1"/>
</dbReference>
<name>A0A0G2GPT6_PHACM</name>
<keyword evidence="6" id="KW-0472">Membrane</keyword>
<comment type="caution">
    <text evidence="8">The sequence shown here is derived from an EMBL/GenBank/DDBJ whole genome shotgun (WGS) entry which is preliminary data.</text>
</comment>
<protein>
    <submittedName>
        <fullName evidence="8">Putative sarcosine oxidase</fullName>
    </submittedName>
</protein>
<evidence type="ECO:0000313" key="8">
    <source>
        <dbReference type="EMBL" id="KKY25353.1"/>
    </source>
</evidence>
<reference evidence="8 9" key="2">
    <citation type="submission" date="2015-05" db="EMBL/GenBank/DDBJ databases">
        <authorList>
            <person name="Morales-Cruz A."/>
            <person name="Amrine K.C."/>
            <person name="Cantu D."/>
        </authorList>
    </citation>
    <scope>NUCLEOTIDE SEQUENCE [LARGE SCALE GENOMIC DNA]</scope>
    <source>
        <strain evidence="8">UCRPC4</strain>
    </source>
</reference>
<evidence type="ECO:0000256" key="1">
    <source>
        <dbReference type="ARBA" id="ARBA00001974"/>
    </source>
</evidence>
<feature type="domain" description="FAD dependent oxidoreductase" evidence="7">
    <location>
        <begin position="9"/>
        <end position="259"/>
    </location>
</feature>
<keyword evidence="4" id="KW-0274">FAD</keyword>
<evidence type="ECO:0000256" key="4">
    <source>
        <dbReference type="ARBA" id="ARBA00022827"/>
    </source>
</evidence>
<gene>
    <name evidence="8" type="ORF">UCRPC4_g01831</name>
</gene>
<keyword evidence="6" id="KW-1133">Transmembrane helix</keyword>
<keyword evidence="5" id="KW-0560">Oxidoreductase</keyword>
<dbReference type="Gene3D" id="3.50.50.60">
    <property type="entry name" value="FAD/NAD(P)-binding domain"/>
    <property type="match status" value="1"/>
</dbReference>
<keyword evidence="9" id="KW-1185">Reference proteome</keyword>
<organism evidence="8 9">
    <name type="scientific">Phaeomoniella chlamydospora</name>
    <name type="common">Phaeoacremonium chlamydosporum</name>
    <dbReference type="NCBI Taxonomy" id="158046"/>
    <lineage>
        <taxon>Eukaryota</taxon>
        <taxon>Fungi</taxon>
        <taxon>Dikarya</taxon>
        <taxon>Ascomycota</taxon>
        <taxon>Pezizomycotina</taxon>
        <taxon>Eurotiomycetes</taxon>
        <taxon>Chaetothyriomycetidae</taxon>
        <taxon>Phaeomoniellales</taxon>
        <taxon>Phaeomoniellaceae</taxon>
        <taxon>Phaeomoniella</taxon>
    </lineage>
</organism>
<evidence type="ECO:0000256" key="5">
    <source>
        <dbReference type="ARBA" id="ARBA00023002"/>
    </source>
</evidence>
<evidence type="ECO:0000313" key="9">
    <source>
        <dbReference type="Proteomes" id="UP000053317"/>
    </source>
</evidence>
<comment type="similarity">
    <text evidence="2">Belongs to the MSOX/MTOX family.</text>
</comment>
<dbReference type="Proteomes" id="UP000053317">
    <property type="component" value="Unassembled WGS sequence"/>
</dbReference>
<dbReference type="Gene3D" id="3.30.9.10">
    <property type="entry name" value="D-Amino Acid Oxidase, subunit A, domain 2"/>
    <property type="match status" value="1"/>
</dbReference>
<dbReference type="GO" id="GO:0008115">
    <property type="term" value="F:sarcosine oxidase activity"/>
    <property type="evidence" value="ECO:0007669"/>
    <property type="project" value="TreeGrafter"/>
</dbReference>
<feature type="transmembrane region" description="Helical" evidence="6">
    <location>
        <begin position="6"/>
        <end position="24"/>
    </location>
</feature>
<reference evidence="8 9" key="1">
    <citation type="submission" date="2015-05" db="EMBL/GenBank/DDBJ databases">
        <title>Distinctive expansion of gene families associated with plant cell wall degradation and secondary metabolism in the genomes of grapevine trunk pathogens.</title>
        <authorList>
            <person name="Lawrence D.P."/>
            <person name="Travadon R."/>
            <person name="Rolshausen P.E."/>
            <person name="Baumgartner K."/>
        </authorList>
    </citation>
    <scope>NUCLEOTIDE SEQUENCE [LARGE SCALE GENOMIC DNA]</scope>
    <source>
        <strain evidence="8">UCRPC4</strain>
    </source>
</reference>
<dbReference type="InterPro" id="IPR045170">
    <property type="entry name" value="MTOX"/>
</dbReference>
<dbReference type="InterPro" id="IPR036188">
    <property type="entry name" value="FAD/NAD-bd_sf"/>
</dbReference>
<keyword evidence="3" id="KW-0285">Flavoprotein</keyword>
<keyword evidence="6" id="KW-0812">Transmembrane</keyword>
<evidence type="ECO:0000256" key="6">
    <source>
        <dbReference type="SAM" id="Phobius"/>
    </source>
</evidence>
<evidence type="ECO:0000256" key="3">
    <source>
        <dbReference type="ARBA" id="ARBA00022630"/>
    </source>
</evidence>
<accession>A0A0G2GPT6</accession>
<evidence type="ECO:0000256" key="2">
    <source>
        <dbReference type="ARBA" id="ARBA00010989"/>
    </source>
</evidence>
<comment type="cofactor">
    <cofactor evidence="1">
        <name>FAD</name>
        <dbReference type="ChEBI" id="CHEBI:57692"/>
    </cofactor>
</comment>
<dbReference type="AlphaFoldDB" id="A0A0G2GPT6"/>
<sequence>MEAASQIYLIVGAGIFGASAALHLKRSQPSAQVLLVDKTPYPCPSGASHDLNKIVRADYDSIFYMKLGLEALEHWKADPIFNPYYHESGMLIIDDTGWGRQAVENYRILGAGAAANNVEIMSVEDATTRFPIFKHAEWSTAQEAYFNSNSGWVEADRAMKSVIDNAIALGVEYIEATVQTILFAESGSCIGAQTVDGRQITADKVLLCTGPYTAKILADSAPMKPEIQINYRMVAVGAVSCTATYDPEERDSLETAPVLINTTYLTYGDALPPLPSDGRLKFNFQKSFTNTVFHEASNQIISIPPDAVTQSTWSDDVPEILKQDCGRVVTNTYGDQQVKGLRVESYRICWYVDV</sequence>
<evidence type="ECO:0000259" key="7">
    <source>
        <dbReference type="Pfam" id="PF01266"/>
    </source>
</evidence>
<dbReference type="InterPro" id="IPR006076">
    <property type="entry name" value="FAD-dep_OxRdtase"/>
</dbReference>
<dbReference type="EMBL" id="LCWF01000042">
    <property type="protein sequence ID" value="KKY25353.1"/>
    <property type="molecule type" value="Genomic_DNA"/>
</dbReference>